<gene>
    <name evidence="2" type="ORF">DIS18_01915</name>
</gene>
<name>A0A2U2X6F2_9FLAO</name>
<dbReference type="OrthoDB" id="9795306at2"/>
<evidence type="ECO:0000259" key="1">
    <source>
        <dbReference type="Pfam" id="PF06983"/>
    </source>
</evidence>
<dbReference type="PROSITE" id="PS51257">
    <property type="entry name" value="PROKAR_LIPOPROTEIN"/>
    <property type="match status" value="1"/>
</dbReference>
<dbReference type="CDD" id="cd06588">
    <property type="entry name" value="PhnB_like"/>
    <property type="match status" value="1"/>
</dbReference>
<organism evidence="2 3">
    <name type="scientific">Algibacter marinivivus</name>
    <dbReference type="NCBI Taxonomy" id="2100723"/>
    <lineage>
        <taxon>Bacteria</taxon>
        <taxon>Pseudomonadati</taxon>
        <taxon>Bacteroidota</taxon>
        <taxon>Flavobacteriia</taxon>
        <taxon>Flavobacteriales</taxon>
        <taxon>Flavobacteriaceae</taxon>
        <taxon>Algibacter</taxon>
    </lineage>
</organism>
<dbReference type="Gene3D" id="3.30.720.110">
    <property type="match status" value="1"/>
</dbReference>
<sequence>MKKLIPLLFLSLIVISCTNSKTEQNNQAEIQKLQVENDSLKNILTLNEATKKNEIATFLTFQDNNAENAMNFYVELFDNSKIIKVQRWGKEGPVEEGKIMHATFDLNGSLFMCSDSPPIHKWNFSPAVSNYISCESESKLEKLFTKLSENGNVLMPLNNYGFSQKFGWVVDQFGVSWQLNLPFEN</sequence>
<evidence type="ECO:0000313" key="2">
    <source>
        <dbReference type="EMBL" id="PWH83333.1"/>
    </source>
</evidence>
<dbReference type="InterPro" id="IPR028973">
    <property type="entry name" value="PhnB-like"/>
</dbReference>
<accession>A0A2U2X6F2</accession>
<dbReference type="EMBL" id="QFRI01000001">
    <property type="protein sequence ID" value="PWH83333.1"/>
    <property type="molecule type" value="Genomic_DNA"/>
</dbReference>
<evidence type="ECO:0000313" key="3">
    <source>
        <dbReference type="Proteomes" id="UP000245375"/>
    </source>
</evidence>
<proteinExistence type="predicted"/>
<dbReference type="Pfam" id="PF06983">
    <property type="entry name" value="3-dmu-9_3-mt"/>
    <property type="match status" value="1"/>
</dbReference>
<dbReference type="SUPFAM" id="SSF54593">
    <property type="entry name" value="Glyoxalase/Bleomycin resistance protein/Dihydroxybiphenyl dioxygenase"/>
    <property type="match status" value="1"/>
</dbReference>
<keyword evidence="3" id="KW-1185">Reference proteome</keyword>
<feature type="domain" description="PhnB-like" evidence="1">
    <location>
        <begin position="54"/>
        <end position="179"/>
    </location>
</feature>
<reference evidence="2 3" key="1">
    <citation type="submission" date="2018-05" db="EMBL/GenBank/DDBJ databases">
        <title>Algibacter marinivivus sp. nov., isolated from sample around a algae.</title>
        <authorList>
            <person name="Zhong X."/>
        </authorList>
    </citation>
    <scope>NUCLEOTIDE SEQUENCE [LARGE SCALE GENOMIC DNA]</scope>
    <source>
        <strain evidence="2 3">ZY111</strain>
    </source>
</reference>
<comment type="caution">
    <text evidence="2">The sequence shown here is derived from an EMBL/GenBank/DDBJ whole genome shotgun (WGS) entry which is preliminary data.</text>
</comment>
<protein>
    <submittedName>
        <fullName evidence="2">VOC family protein</fullName>
    </submittedName>
</protein>
<dbReference type="AlphaFoldDB" id="A0A2U2X6F2"/>
<dbReference type="Gene3D" id="3.30.720.100">
    <property type="match status" value="1"/>
</dbReference>
<dbReference type="RefSeq" id="WP_109351355.1">
    <property type="nucleotide sequence ID" value="NZ_QFRI01000001.1"/>
</dbReference>
<dbReference type="InterPro" id="IPR029068">
    <property type="entry name" value="Glyas_Bleomycin-R_OHBP_Dase"/>
</dbReference>
<dbReference type="PANTHER" id="PTHR33990:SF4">
    <property type="entry name" value="PHNB-LIKE DOMAIN-CONTAINING PROTEIN"/>
    <property type="match status" value="1"/>
</dbReference>
<reference evidence="3" key="3">
    <citation type="submission" date="2018-05" db="EMBL/GenBank/DDBJ databases">
        <authorList>
            <person name="Lu D."/>
        </authorList>
    </citation>
    <scope>NUCLEOTIDE SEQUENCE [LARGE SCALE GENOMIC DNA]</scope>
    <source>
        <strain evidence="3">ZY111</strain>
    </source>
</reference>
<dbReference type="Proteomes" id="UP000245375">
    <property type="component" value="Unassembled WGS sequence"/>
</dbReference>
<dbReference type="PANTHER" id="PTHR33990">
    <property type="entry name" value="PROTEIN YJDN-RELATED"/>
    <property type="match status" value="1"/>
</dbReference>
<reference evidence="3" key="2">
    <citation type="submission" date="2018-05" db="EMBL/GenBank/DDBJ databases">
        <title>Algibacter marinivivus sp. nov., isolated from sample around a algae.</title>
        <authorList>
            <person name="Lu D."/>
        </authorList>
    </citation>
    <scope>NUCLEOTIDE SEQUENCE [LARGE SCALE GENOMIC DNA]</scope>
    <source>
        <strain evidence="3">ZY111</strain>
    </source>
</reference>